<dbReference type="Proteomes" id="UP000016960">
    <property type="component" value="Unassembled WGS sequence"/>
</dbReference>
<evidence type="ECO:0008006" key="3">
    <source>
        <dbReference type="Google" id="ProtNLM"/>
    </source>
</evidence>
<evidence type="ECO:0000313" key="1">
    <source>
        <dbReference type="EMBL" id="ERN39865.1"/>
    </source>
</evidence>
<dbReference type="STRING" id="582515.KR51_00036470"/>
<sequence length="315" mass="34234">MNAATAPPPIAIALDRHTRRYAEQFATEQATPQKGKQVYLNTLAVCAVRTYLNCLAIATAPQQGKCWQPGLRAAFDVNDLIVPGRGRIACCPVLPAAATATVPIALADDCLGCAIVRIGDCLDWAYLLGFVSPERIRSDDEVPLAELQSLDDFLSVLERSSRHTRLQEWFAGIFAPEWEPSDILLPATGSTLRTAAPPVEVLAAPDEASHHISRGKVLRWHTGGDEQAIVLVVKAALHADRSTSLCMRLYPCGNAHCLPSGLCATLLDASDEASLQVRAGDADNWLQLDFLCQPDEPFNLELDLDDVRVREIFTA</sequence>
<organism evidence="1 2">
    <name type="scientific">Rubidibacter lacunae KORDI 51-2</name>
    <dbReference type="NCBI Taxonomy" id="582515"/>
    <lineage>
        <taxon>Bacteria</taxon>
        <taxon>Bacillati</taxon>
        <taxon>Cyanobacteriota</taxon>
        <taxon>Cyanophyceae</taxon>
        <taxon>Oscillatoriophycideae</taxon>
        <taxon>Chroococcales</taxon>
        <taxon>Aphanothecaceae</taxon>
        <taxon>Rubidibacter</taxon>
    </lineage>
</organism>
<evidence type="ECO:0000313" key="2">
    <source>
        <dbReference type="Proteomes" id="UP000016960"/>
    </source>
</evidence>
<dbReference type="RefSeq" id="WP_022609285.1">
    <property type="nucleotide sequence ID" value="NZ_ASSJ01000085.1"/>
</dbReference>
<comment type="caution">
    <text evidence="1">The sequence shown here is derived from an EMBL/GenBank/DDBJ whole genome shotgun (WGS) entry which is preliminary data.</text>
</comment>
<dbReference type="AlphaFoldDB" id="U5DJJ9"/>
<dbReference type="InParanoid" id="U5DJJ9"/>
<dbReference type="Pfam" id="PF08852">
    <property type="entry name" value="DUF1822"/>
    <property type="match status" value="1"/>
</dbReference>
<dbReference type="eggNOG" id="COG3415">
    <property type="taxonomic scope" value="Bacteria"/>
</dbReference>
<gene>
    <name evidence="1" type="ORF">KR51_00036470</name>
</gene>
<proteinExistence type="predicted"/>
<accession>U5DJJ9</accession>
<reference evidence="1 2" key="1">
    <citation type="submission" date="2013-05" db="EMBL/GenBank/DDBJ databases">
        <title>Draft genome sequence of Rubidibacter lacunae KORDI 51-2.</title>
        <authorList>
            <person name="Choi D.H."/>
            <person name="Noh J.H."/>
            <person name="Kwon K.-K."/>
            <person name="Lee J.-H."/>
            <person name="Ryu J.-Y."/>
        </authorList>
    </citation>
    <scope>NUCLEOTIDE SEQUENCE [LARGE SCALE GENOMIC DNA]</scope>
    <source>
        <strain evidence="1 2">KORDI 51-2</strain>
    </source>
</reference>
<name>U5DJJ9_9CHRO</name>
<dbReference type="InterPro" id="IPR014951">
    <property type="entry name" value="DUF1822"/>
</dbReference>
<protein>
    <recommendedName>
        <fullName evidence="3">DUF1822 domain-containing protein</fullName>
    </recommendedName>
</protein>
<keyword evidence="2" id="KW-1185">Reference proteome</keyword>
<dbReference type="OrthoDB" id="512705at2"/>
<dbReference type="EMBL" id="ASSJ01000085">
    <property type="protein sequence ID" value="ERN39865.1"/>
    <property type="molecule type" value="Genomic_DNA"/>
</dbReference>